<feature type="non-terminal residue" evidence="1">
    <location>
        <position position="1"/>
    </location>
</feature>
<sequence>DGVRLEEPRQRRIIPARAIEVQATVEAAHRAGRTHACFQALSGIAVLHLCGNRRRASAPLIAHVAKRLVQVFGDGRAVAILSSRLRPLTLRLAFSVFKVRNIGLEAGIQPVIVCCHCAMIKKSTHAHTYVITTIINMARLLLSRFKDARLSGDILRRSAAGFILSPDGSKCGLL</sequence>
<comment type="caution">
    <text evidence="1">The sequence shown here is derived from an EMBL/GenBank/DDBJ whole genome shotgun (WGS) entry which is preliminary data.</text>
</comment>
<proteinExistence type="predicted"/>
<dbReference type="Proteomes" id="UP000050360">
    <property type="component" value="Unassembled WGS sequence"/>
</dbReference>
<evidence type="ECO:0000313" key="1">
    <source>
        <dbReference type="EMBL" id="KPQ44889.1"/>
    </source>
</evidence>
<name>A0A0P8AJK6_9EURY</name>
<dbReference type="EMBL" id="LKCM01000048">
    <property type="protein sequence ID" value="KPQ44889.1"/>
    <property type="molecule type" value="Genomic_DNA"/>
</dbReference>
<organism evidence="1 2">
    <name type="scientific">Candidatus Methanoperedens nitratireducens</name>
    <dbReference type="NCBI Taxonomy" id="1392998"/>
    <lineage>
        <taxon>Archaea</taxon>
        <taxon>Methanobacteriati</taxon>
        <taxon>Methanobacteriota</taxon>
        <taxon>Stenosarchaea group</taxon>
        <taxon>Methanomicrobia</taxon>
        <taxon>Methanosarcinales</taxon>
        <taxon>ANME-2 cluster</taxon>
        <taxon>Candidatus Methanoperedentaceae</taxon>
        <taxon>Candidatus Methanoperedens</taxon>
    </lineage>
</organism>
<protein>
    <submittedName>
        <fullName evidence="1">Uncharacterized protein</fullName>
    </submittedName>
</protein>
<evidence type="ECO:0000313" key="2">
    <source>
        <dbReference type="Proteomes" id="UP000050360"/>
    </source>
</evidence>
<accession>A0A0P8AJK6</accession>
<dbReference type="AlphaFoldDB" id="A0A0P8AJK6"/>
<gene>
    <name evidence="1" type="ORF">MPEBLZ_00525</name>
</gene>
<reference evidence="1 2" key="1">
    <citation type="submission" date="2015-09" db="EMBL/GenBank/DDBJ databases">
        <title>A metagenomics-based metabolic model of nitrate-dependent anaerobic oxidation of methane by Methanoperedens-like archaea.</title>
        <authorList>
            <person name="Arshad A."/>
            <person name="Speth D.R."/>
            <person name="De Graaf R.M."/>
            <person name="Op Den Camp H.J."/>
            <person name="Jetten M.S."/>
            <person name="Welte C.U."/>
        </authorList>
    </citation>
    <scope>NUCLEOTIDE SEQUENCE [LARGE SCALE GENOMIC DNA]</scope>
</reference>